<keyword evidence="10 11" id="KW-0472">Membrane</keyword>
<dbReference type="Gene3D" id="3.30.565.10">
    <property type="entry name" value="Histidine kinase-like ATPase, C-terminal domain"/>
    <property type="match status" value="1"/>
</dbReference>
<comment type="subcellular location">
    <subcellularLocation>
        <location evidence="2">Membrane</location>
    </subcellularLocation>
</comment>
<dbReference type="PANTHER" id="PTHR45436">
    <property type="entry name" value="SENSOR HISTIDINE KINASE YKOH"/>
    <property type="match status" value="1"/>
</dbReference>
<evidence type="ECO:0000256" key="5">
    <source>
        <dbReference type="ARBA" id="ARBA00022679"/>
    </source>
</evidence>
<sequence length="452" mass="48011">MAPSVLRSTTLRFALLVFALQLVGAGAMVATVRHLTRSEIADQAEDAASDLRDELSGVWLSGGQAAVRAAVDRRMTTDRLPLSVILLTDPRGRFVAGNIADWPPNVPAPGSATIEIFRIGHSQPERMRVMATRLPDGSRMLAGHVIESELRVALAMEEAMGVGMAAAIVLAALAAWAAARMIERRLEDTVATAHAVAGGDLSRRVIPNGGDDAFDALAQAVNAMLDRIALLMTELKVATDGLAHDLRSPLTRLRATLDRALAESRDENARVAVGRALEEGDRLLAMLDTALRISRAEAGLGRDAFVDADLAEMVRDVADMFEPLAEDRGMTIRAEGPETLVARVHRELLGQAVANLIDNALKYGAGEITVRVEPGPVLIVADDGPGIPEERRDEALKRFGRLDAARTESGAGLGLSLASAVAHLHGGTLALEDNAPGLRVRLTLTPEPRSAA</sequence>
<evidence type="ECO:0000259" key="13">
    <source>
        <dbReference type="PROSITE" id="PS50885"/>
    </source>
</evidence>
<dbReference type="STRING" id="33051.SB4_13945"/>
<evidence type="ECO:0000256" key="2">
    <source>
        <dbReference type="ARBA" id="ARBA00004370"/>
    </source>
</evidence>
<organism evidence="14 15">
    <name type="scientific">Sphingomonas sanguinis</name>
    <dbReference type="NCBI Taxonomy" id="33051"/>
    <lineage>
        <taxon>Bacteria</taxon>
        <taxon>Pseudomonadati</taxon>
        <taxon>Pseudomonadota</taxon>
        <taxon>Alphaproteobacteria</taxon>
        <taxon>Sphingomonadales</taxon>
        <taxon>Sphingomonadaceae</taxon>
        <taxon>Sphingomonas</taxon>
    </lineage>
</organism>
<dbReference type="PRINTS" id="PR00344">
    <property type="entry name" value="BCTRLSENSOR"/>
</dbReference>
<comment type="catalytic activity">
    <reaction evidence="1">
        <text>ATP + protein L-histidine = ADP + protein N-phospho-L-histidine.</text>
        <dbReference type="EC" id="2.7.13.3"/>
    </reaction>
</comment>
<feature type="domain" description="Histidine kinase" evidence="12">
    <location>
        <begin position="241"/>
        <end position="448"/>
    </location>
</feature>
<dbReference type="EMBL" id="LDTD01000032">
    <property type="protein sequence ID" value="KTT72068.1"/>
    <property type="molecule type" value="Genomic_DNA"/>
</dbReference>
<accession>A0A147I2A6</accession>
<dbReference type="InterPro" id="IPR004358">
    <property type="entry name" value="Sig_transdc_His_kin-like_C"/>
</dbReference>
<keyword evidence="6 11" id="KW-0812">Transmembrane</keyword>
<dbReference type="InterPro" id="IPR003661">
    <property type="entry name" value="HisK_dim/P_dom"/>
</dbReference>
<protein>
    <recommendedName>
        <fullName evidence="3">histidine kinase</fullName>
        <ecNumber evidence="3">2.7.13.3</ecNumber>
    </recommendedName>
</protein>
<dbReference type="InterPro" id="IPR050428">
    <property type="entry name" value="TCS_sensor_his_kinase"/>
</dbReference>
<dbReference type="PROSITE" id="PS50885">
    <property type="entry name" value="HAMP"/>
    <property type="match status" value="1"/>
</dbReference>
<dbReference type="Pfam" id="PF00512">
    <property type="entry name" value="HisKA"/>
    <property type="match status" value="1"/>
</dbReference>
<dbReference type="PANTHER" id="PTHR45436:SF8">
    <property type="entry name" value="HISTIDINE KINASE"/>
    <property type="match status" value="1"/>
</dbReference>
<dbReference type="Pfam" id="PF00672">
    <property type="entry name" value="HAMP"/>
    <property type="match status" value="1"/>
</dbReference>
<dbReference type="AlphaFoldDB" id="A0A147I2A6"/>
<dbReference type="Proteomes" id="UP000072867">
    <property type="component" value="Unassembled WGS sequence"/>
</dbReference>
<dbReference type="SMART" id="SM00388">
    <property type="entry name" value="HisKA"/>
    <property type="match status" value="1"/>
</dbReference>
<dbReference type="InterPro" id="IPR003594">
    <property type="entry name" value="HATPase_dom"/>
</dbReference>
<evidence type="ECO:0000259" key="12">
    <source>
        <dbReference type="PROSITE" id="PS50109"/>
    </source>
</evidence>
<dbReference type="GO" id="GO:0000155">
    <property type="term" value="F:phosphorelay sensor kinase activity"/>
    <property type="evidence" value="ECO:0007669"/>
    <property type="project" value="InterPro"/>
</dbReference>
<dbReference type="SMART" id="SM00304">
    <property type="entry name" value="HAMP"/>
    <property type="match status" value="1"/>
</dbReference>
<keyword evidence="4" id="KW-0597">Phosphoprotein</keyword>
<evidence type="ECO:0000256" key="4">
    <source>
        <dbReference type="ARBA" id="ARBA00022553"/>
    </source>
</evidence>
<evidence type="ECO:0000256" key="3">
    <source>
        <dbReference type="ARBA" id="ARBA00012438"/>
    </source>
</evidence>
<dbReference type="SUPFAM" id="SSF158472">
    <property type="entry name" value="HAMP domain-like"/>
    <property type="match status" value="1"/>
</dbReference>
<keyword evidence="9" id="KW-0902">Two-component regulatory system</keyword>
<evidence type="ECO:0000256" key="6">
    <source>
        <dbReference type="ARBA" id="ARBA00022692"/>
    </source>
</evidence>
<dbReference type="InterPro" id="IPR003660">
    <property type="entry name" value="HAMP_dom"/>
</dbReference>
<comment type="caution">
    <text evidence="14">The sequence shown here is derived from an EMBL/GenBank/DDBJ whole genome shotgun (WGS) entry which is preliminary data.</text>
</comment>
<dbReference type="PATRIC" id="fig|33051.3.peg.2078"/>
<dbReference type="Gene3D" id="6.10.340.10">
    <property type="match status" value="1"/>
</dbReference>
<feature type="domain" description="HAMP" evidence="13">
    <location>
        <begin position="180"/>
        <end position="233"/>
    </location>
</feature>
<dbReference type="CDD" id="cd00082">
    <property type="entry name" value="HisKA"/>
    <property type="match status" value="1"/>
</dbReference>
<dbReference type="EC" id="2.7.13.3" evidence="3"/>
<feature type="transmembrane region" description="Helical" evidence="11">
    <location>
        <begin position="159"/>
        <end position="179"/>
    </location>
</feature>
<keyword evidence="5" id="KW-0808">Transferase</keyword>
<evidence type="ECO:0000256" key="9">
    <source>
        <dbReference type="ARBA" id="ARBA00023012"/>
    </source>
</evidence>
<reference evidence="14 15" key="1">
    <citation type="journal article" date="2016" name="Front. Microbiol.">
        <title>Genomic Resource of Rice Seed Associated Bacteria.</title>
        <authorList>
            <person name="Midha S."/>
            <person name="Bansal K."/>
            <person name="Sharma S."/>
            <person name="Kumar N."/>
            <person name="Patil P.P."/>
            <person name="Chaudhry V."/>
            <person name="Patil P.B."/>
        </authorList>
    </citation>
    <scope>NUCLEOTIDE SEQUENCE [LARGE SCALE GENOMIC DNA]</scope>
    <source>
        <strain evidence="14 15">NS319</strain>
    </source>
</reference>
<dbReference type="Gene3D" id="1.10.287.130">
    <property type="match status" value="1"/>
</dbReference>
<dbReference type="InterPro" id="IPR036890">
    <property type="entry name" value="HATPase_C_sf"/>
</dbReference>
<evidence type="ECO:0000313" key="14">
    <source>
        <dbReference type="EMBL" id="KTT72068.1"/>
    </source>
</evidence>
<evidence type="ECO:0000256" key="10">
    <source>
        <dbReference type="ARBA" id="ARBA00023136"/>
    </source>
</evidence>
<dbReference type="InterPro" id="IPR036097">
    <property type="entry name" value="HisK_dim/P_sf"/>
</dbReference>
<dbReference type="SUPFAM" id="SSF47384">
    <property type="entry name" value="Homodimeric domain of signal transducing histidine kinase"/>
    <property type="match status" value="1"/>
</dbReference>
<keyword evidence="7 14" id="KW-0418">Kinase</keyword>
<dbReference type="SUPFAM" id="SSF55874">
    <property type="entry name" value="ATPase domain of HSP90 chaperone/DNA topoisomerase II/histidine kinase"/>
    <property type="match status" value="1"/>
</dbReference>
<evidence type="ECO:0000313" key="15">
    <source>
        <dbReference type="Proteomes" id="UP000072867"/>
    </source>
</evidence>
<gene>
    <name evidence="14" type="ORF">NS319_05435</name>
</gene>
<evidence type="ECO:0000256" key="11">
    <source>
        <dbReference type="SAM" id="Phobius"/>
    </source>
</evidence>
<dbReference type="CDD" id="cd06225">
    <property type="entry name" value="HAMP"/>
    <property type="match status" value="1"/>
</dbReference>
<dbReference type="SMART" id="SM00387">
    <property type="entry name" value="HATPase_c"/>
    <property type="match status" value="1"/>
</dbReference>
<name>A0A147I2A6_9SPHN</name>
<dbReference type="GO" id="GO:0005886">
    <property type="term" value="C:plasma membrane"/>
    <property type="evidence" value="ECO:0007669"/>
    <property type="project" value="TreeGrafter"/>
</dbReference>
<dbReference type="Pfam" id="PF02518">
    <property type="entry name" value="HATPase_c"/>
    <property type="match status" value="1"/>
</dbReference>
<evidence type="ECO:0000256" key="8">
    <source>
        <dbReference type="ARBA" id="ARBA00022989"/>
    </source>
</evidence>
<keyword evidence="8 11" id="KW-1133">Transmembrane helix</keyword>
<dbReference type="PROSITE" id="PS50109">
    <property type="entry name" value="HIS_KIN"/>
    <property type="match status" value="1"/>
</dbReference>
<evidence type="ECO:0000256" key="1">
    <source>
        <dbReference type="ARBA" id="ARBA00000085"/>
    </source>
</evidence>
<proteinExistence type="predicted"/>
<evidence type="ECO:0000256" key="7">
    <source>
        <dbReference type="ARBA" id="ARBA00022777"/>
    </source>
</evidence>
<dbReference type="CDD" id="cd00075">
    <property type="entry name" value="HATPase"/>
    <property type="match status" value="1"/>
</dbReference>
<dbReference type="InterPro" id="IPR005467">
    <property type="entry name" value="His_kinase_dom"/>
</dbReference>